<dbReference type="GO" id="GO:0016829">
    <property type="term" value="F:lyase activity"/>
    <property type="evidence" value="ECO:0007669"/>
    <property type="project" value="UniProtKB-KW"/>
</dbReference>
<name>A0A2N6MNT0_9CYAN</name>
<proteinExistence type="predicted"/>
<sequence>MTTLYTRRSALAILSHSPAQVVRALADELLADLPSVSVLVNRTGLVMLPYTDTTQGTVFHLGEVLVSEAHIRMGEVEGYAMVTGRDTLHALAAAVIDAAYASGLHTAAITAFLSDQAALQQAADERLLRQVEATRVEMETF</sequence>
<dbReference type="AlphaFoldDB" id="A0A2N6MNT0"/>
<dbReference type="Pfam" id="PF06754">
    <property type="entry name" value="PhnG"/>
    <property type="match status" value="1"/>
</dbReference>
<reference evidence="1 2" key="1">
    <citation type="submission" date="2017-07" db="EMBL/GenBank/DDBJ databases">
        <title>Genomes of Fischerella (Mastigocladus) sp. strains.</title>
        <authorList>
            <person name="Miller S.R."/>
        </authorList>
    </citation>
    <scope>NUCLEOTIDE SEQUENCE [LARGE SCALE GENOMIC DNA]</scope>
    <source>
        <strain evidence="1 2">CCMEE 5330</strain>
    </source>
</reference>
<dbReference type="InterPro" id="IPR009609">
    <property type="entry name" value="Phosphonate_metab_PhnG"/>
</dbReference>
<dbReference type="Proteomes" id="UP000234966">
    <property type="component" value="Unassembled WGS sequence"/>
</dbReference>
<gene>
    <name evidence="1" type="primary">phnG</name>
    <name evidence="1" type="ORF">CEN41_01395</name>
</gene>
<dbReference type="NCBIfam" id="TIGR03293">
    <property type="entry name" value="PhnG_redo"/>
    <property type="match status" value="1"/>
</dbReference>
<organism evidence="1 2">
    <name type="scientific">Fischerella thermalis CCMEE 5330</name>
    <dbReference type="NCBI Taxonomy" id="2019670"/>
    <lineage>
        <taxon>Bacteria</taxon>
        <taxon>Bacillati</taxon>
        <taxon>Cyanobacteriota</taxon>
        <taxon>Cyanophyceae</taxon>
        <taxon>Nostocales</taxon>
        <taxon>Hapalosiphonaceae</taxon>
        <taxon>Fischerella</taxon>
    </lineage>
</organism>
<comment type="caution">
    <text evidence="1">The sequence shown here is derived from an EMBL/GenBank/DDBJ whole genome shotgun (WGS) entry which is preliminary data.</text>
</comment>
<dbReference type="GO" id="GO:0019634">
    <property type="term" value="P:organic phosphonate metabolic process"/>
    <property type="evidence" value="ECO:0007669"/>
    <property type="project" value="InterPro"/>
</dbReference>
<evidence type="ECO:0000313" key="1">
    <source>
        <dbReference type="EMBL" id="PMB48407.1"/>
    </source>
</evidence>
<protein>
    <submittedName>
        <fullName evidence="1">Phosphonate C-P lyase system protein PhnG</fullName>
    </submittedName>
</protein>
<evidence type="ECO:0000313" key="2">
    <source>
        <dbReference type="Proteomes" id="UP000234966"/>
    </source>
</evidence>
<keyword evidence="1" id="KW-0456">Lyase</keyword>
<accession>A0A2N6MNT0</accession>
<dbReference type="GO" id="GO:0015716">
    <property type="term" value="P:organic phosphonate transport"/>
    <property type="evidence" value="ECO:0007669"/>
    <property type="project" value="InterPro"/>
</dbReference>
<dbReference type="EMBL" id="NMQI01000029">
    <property type="protein sequence ID" value="PMB48407.1"/>
    <property type="molecule type" value="Genomic_DNA"/>
</dbReference>